<keyword evidence="2" id="KW-1185">Reference proteome</keyword>
<comment type="caution">
    <text evidence="1">The sequence shown here is derived from an EMBL/GenBank/DDBJ whole genome shotgun (WGS) entry which is preliminary data.</text>
</comment>
<evidence type="ECO:0000313" key="1">
    <source>
        <dbReference type="EMBL" id="GME99918.1"/>
    </source>
</evidence>
<sequence length="330" mass="37099">MIDADVDADKSKKTESDTQLPFEFEVSVQIIDRPHRFLTFESRNTLTNALTGDKSTKQLESQVSNKRRKIYHEHSNLLNFFTNPSESVKKTIKKNLEKSKPSSEKDKVSKLADDVSKVKISKPAAATAKKPAVVSKPKQKINLDVELKKKNEKPNLSFVVIGHVDSGKSTMTGRLLYDLNIVDSKTLHKLTKESESIGKASFSLAWIMDQTKEERNRGITVDICQTQFETKQSSFTIIDSPGHKDYVPQMINGVTQADLAIAIIDASSFESGFIADGQTKEHLTIAKSLGIEKCILLINKMDVVGWSQDRYEEIKDQLTEFLTDELKYVI</sequence>
<proteinExistence type="predicted"/>
<name>A0ACB5U1J9_AMBMO</name>
<gene>
    <name evidence="1" type="ORF">Amon02_001086600</name>
</gene>
<organism evidence="1 2">
    <name type="scientific">Ambrosiozyma monospora</name>
    <name type="common">Yeast</name>
    <name type="synonym">Endomycopsis monosporus</name>
    <dbReference type="NCBI Taxonomy" id="43982"/>
    <lineage>
        <taxon>Eukaryota</taxon>
        <taxon>Fungi</taxon>
        <taxon>Dikarya</taxon>
        <taxon>Ascomycota</taxon>
        <taxon>Saccharomycotina</taxon>
        <taxon>Pichiomycetes</taxon>
        <taxon>Pichiales</taxon>
        <taxon>Pichiaceae</taxon>
        <taxon>Ambrosiozyma</taxon>
    </lineage>
</organism>
<evidence type="ECO:0000313" key="2">
    <source>
        <dbReference type="Proteomes" id="UP001165064"/>
    </source>
</evidence>
<accession>A0ACB5U1J9</accession>
<protein>
    <submittedName>
        <fullName evidence="1">Unnamed protein product</fullName>
    </submittedName>
</protein>
<dbReference type="Proteomes" id="UP001165064">
    <property type="component" value="Unassembled WGS sequence"/>
</dbReference>
<dbReference type="EMBL" id="BSXS01011194">
    <property type="protein sequence ID" value="GME99918.1"/>
    <property type="molecule type" value="Genomic_DNA"/>
</dbReference>
<reference evidence="1" key="1">
    <citation type="submission" date="2023-04" db="EMBL/GenBank/DDBJ databases">
        <title>Ambrosiozyma monospora NBRC 10751.</title>
        <authorList>
            <person name="Ichikawa N."/>
            <person name="Sato H."/>
            <person name="Tonouchi N."/>
        </authorList>
    </citation>
    <scope>NUCLEOTIDE SEQUENCE</scope>
    <source>
        <strain evidence="1">NBRC 10751</strain>
    </source>
</reference>